<feature type="compositionally biased region" description="Basic residues" evidence="3">
    <location>
        <begin position="622"/>
        <end position="637"/>
    </location>
</feature>
<evidence type="ECO:0000256" key="3">
    <source>
        <dbReference type="SAM" id="MobiDB-lite"/>
    </source>
</evidence>
<dbReference type="InterPro" id="IPR001005">
    <property type="entry name" value="SANT/Myb"/>
</dbReference>
<dbReference type="InterPro" id="IPR001487">
    <property type="entry name" value="Bromodomain"/>
</dbReference>
<feature type="domain" description="Bromo" evidence="4">
    <location>
        <begin position="350"/>
        <end position="421"/>
    </location>
</feature>
<feature type="compositionally biased region" description="Basic residues" evidence="3">
    <location>
        <begin position="530"/>
        <end position="549"/>
    </location>
</feature>
<proteinExistence type="predicted"/>
<dbReference type="InterPro" id="IPR009057">
    <property type="entry name" value="Homeodomain-like_sf"/>
</dbReference>
<dbReference type="Gene3D" id="1.20.920.10">
    <property type="entry name" value="Bromodomain-like"/>
    <property type="match status" value="1"/>
</dbReference>
<name>A0AAP0NH46_LIQFO</name>
<feature type="compositionally biased region" description="Low complexity" evidence="3">
    <location>
        <begin position="287"/>
        <end position="297"/>
    </location>
</feature>
<feature type="compositionally biased region" description="Polar residues" evidence="3">
    <location>
        <begin position="187"/>
        <end position="196"/>
    </location>
</feature>
<dbReference type="PROSITE" id="PS50014">
    <property type="entry name" value="BROMODOMAIN_2"/>
    <property type="match status" value="1"/>
</dbReference>
<accession>A0AAP0NH46</accession>
<feature type="compositionally biased region" description="Acidic residues" evidence="3">
    <location>
        <begin position="504"/>
        <end position="526"/>
    </location>
</feature>
<dbReference type="SUPFAM" id="SSF47370">
    <property type="entry name" value="Bromodomain"/>
    <property type="match status" value="1"/>
</dbReference>
<evidence type="ECO:0000256" key="1">
    <source>
        <dbReference type="ARBA" id="ARBA00023117"/>
    </source>
</evidence>
<feature type="region of interest" description="Disordered" evidence="3">
    <location>
        <begin position="125"/>
        <end position="330"/>
    </location>
</feature>
<dbReference type="Proteomes" id="UP001415857">
    <property type="component" value="Unassembled WGS sequence"/>
</dbReference>
<feature type="region of interest" description="Disordered" evidence="3">
    <location>
        <begin position="443"/>
        <end position="713"/>
    </location>
</feature>
<comment type="caution">
    <text evidence="6">The sequence shown here is derived from an EMBL/GenBank/DDBJ whole genome shotgun (WGS) entry which is preliminary data.</text>
</comment>
<dbReference type="PANTHER" id="PTHR37888">
    <property type="entry name" value="DNA-BINDING BROMODOMAIN-CONTAINING PROTEIN"/>
    <property type="match status" value="1"/>
</dbReference>
<dbReference type="PANTHER" id="PTHR37888:SF8">
    <property type="entry name" value="HISTONE-LYSINE N-METHYLTRANSFERASE, H3 LYSINE-79 SPECIFIC-LIKE"/>
    <property type="match status" value="1"/>
</dbReference>
<organism evidence="6 7">
    <name type="scientific">Liquidambar formosana</name>
    <name type="common">Formosan gum</name>
    <dbReference type="NCBI Taxonomy" id="63359"/>
    <lineage>
        <taxon>Eukaryota</taxon>
        <taxon>Viridiplantae</taxon>
        <taxon>Streptophyta</taxon>
        <taxon>Embryophyta</taxon>
        <taxon>Tracheophyta</taxon>
        <taxon>Spermatophyta</taxon>
        <taxon>Magnoliopsida</taxon>
        <taxon>eudicotyledons</taxon>
        <taxon>Gunneridae</taxon>
        <taxon>Pentapetalae</taxon>
        <taxon>Saxifragales</taxon>
        <taxon>Altingiaceae</taxon>
        <taxon>Liquidambar</taxon>
    </lineage>
</organism>
<feature type="compositionally biased region" description="Basic and acidic residues" evidence="3">
    <location>
        <begin position="550"/>
        <end position="559"/>
    </location>
</feature>
<feature type="compositionally biased region" description="Basic and acidic residues" evidence="3">
    <location>
        <begin position="485"/>
        <end position="503"/>
    </location>
</feature>
<feature type="compositionally biased region" description="Basic residues" evidence="3">
    <location>
        <begin position="298"/>
        <end position="307"/>
    </location>
</feature>
<feature type="compositionally biased region" description="Basic and acidic residues" evidence="3">
    <location>
        <begin position="126"/>
        <end position="140"/>
    </location>
</feature>
<keyword evidence="1 2" id="KW-0103">Bromodomain</keyword>
<evidence type="ECO:0000313" key="7">
    <source>
        <dbReference type="Proteomes" id="UP001415857"/>
    </source>
</evidence>
<feature type="compositionally biased region" description="Polar residues" evidence="3">
    <location>
        <begin position="452"/>
        <end position="474"/>
    </location>
</feature>
<evidence type="ECO:0000259" key="4">
    <source>
        <dbReference type="PROSITE" id="PS50014"/>
    </source>
</evidence>
<evidence type="ECO:0000259" key="5">
    <source>
        <dbReference type="PROSITE" id="PS50090"/>
    </source>
</evidence>
<sequence length="713" mass="80037">MAKENDTTTTTKNEDEHDLTWGTLEELLLACAVNRHGTKRWDSVVMEIQSRSSNLPSLTPHNCKQKFHDLMRRFIDGFDGTDRCDESEMERLVPMVDELRRLRVAELRREVQRRDVSIVSLQSKVKKLEDEREQSLKENDREEEAAADLRKDREEEEERERERREVSPEKAAVKSISGEDSDYRGNGSYNESNSTNHKGEIRGSDEPKETAEPPEPGADEPDPTRTESKPVGDGSNNSNLDTVTKKRGGVLKVAKAAIPAGGIGESNELGESGAESKREGKEGTKQSSDVQSSASLSKGKRRRRRRGGGGGFGIGSCSSGEDPEGDEVSPATKRIAVKSQPLVRFLGIIRSHKLGSMFERRLRSQETEKYKNLIRQHMDLETVQSRLDKGVYSDCIQRFFRDLLLLSNNAVVFFRKNSPESLAAHELRALVLKEMANNMRKPTPITIKSEPEQQPGQTRVKPKTTNYHKTSSTPAMVACRKRSNVKRERTFEEKPKVDEKKSEVDDDDDDNDDDDENNNDDDDDEEKSVMKRRMKKKSVLGRRSTRTRSKNGETPKHECGSNVLSSHDDLEAKIENKDSTVKKKQGAARFLKRMKQNSPPNEVGTVEDVDVSEDESKDGKMEKKRRGKRRDGRKVRVVTRSTGGRDVGREVKEQNGQVKRGVGRPPKRQASACTLGTLPPGGGTGKRRREGGGVPEVVVVVATSGRPRKRSKR</sequence>
<evidence type="ECO:0008006" key="8">
    <source>
        <dbReference type="Google" id="ProtNLM"/>
    </source>
</evidence>
<reference evidence="6 7" key="1">
    <citation type="journal article" date="2024" name="Plant J.">
        <title>Genome sequences and population genomics reveal climatic adaptation and genomic divergence between two closely related sweetgum species.</title>
        <authorList>
            <person name="Xu W.Q."/>
            <person name="Ren C.Q."/>
            <person name="Zhang X.Y."/>
            <person name="Comes H.P."/>
            <person name="Liu X.H."/>
            <person name="Li Y.G."/>
            <person name="Kettle C.J."/>
            <person name="Jalonen R."/>
            <person name="Gaisberger H."/>
            <person name="Ma Y.Z."/>
            <person name="Qiu Y.X."/>
        </authorList>
    </citation>
    <scope>NUCLEOTIDE SEQUENCE [LARGE SCALE GENOMIC DNA]</scope>
    <source>
        <strain evidence="6">Hangzhou</strain>
    </source>
</reference>
<feature type="compositionally biased region" description="Basic and acidic residues" evidence="3">
    <location>
        <begin position="566"/>
        <end position="581"/>
    </location>
</feature>
<dbReference type="PROSITE" id="PS50090">
    <property type="entry name" value="MYB_LIKE"/>
    <property type="match status" value="1"/>
</dbReference>
<dbReference type="SMART" id="SM00297">
    <property type="entry name" value="BROMO"/>
    <property type="match status" value="1"/>
</dbReference>
<evidence type="ECO:0000256" key="2">
    <source>
        <dbReference type="PROSITE-ProRule" id="PRU00035"/>
    </source>
</evidence>
<dbReference type="AlphaFoldDB" id="A0AAP0NH46"/>
<protein>
    <recommendedName>
        <fullName evidence="8">Bromo domain-containing protein</fullName>
    </recommendedName>
</protein>
<feature type="compositionally biased region" description="Acidic residues" evidence="3">
    <location>
        <begin position="605"/>
        <end position="616"/>
    </location>
</feature>
<feature type="compositionally biased region" description="Basic residues" evidence="3">
    <location>
        <begin position="582"/>
        <end position="595"/>
    </location>
</feature>
<dbReference type="EMBL" id="JBBPBK010000012">
    <property type="protein sequence ID" value="KAK9273242.1"/>
    <property type="molecule type" value="Genomic_DNA"/>
</dbReference>
<dbReference type="InterPro" id="IPR036427">
    <property type="entry name" value="Bromodomain-like_sf"/>
</dbReference>
<feature type="compositionally biased region" description="Basic and acidic residues" evidence="3">
    <location>
        <begin position="274"/>
        <end position="284"/>
    </location>
</feature>
<evidence type="ECO:0000313" key="6">
    <source>
        <dbReference type="EMBL" id="KAK9273242.1"/>
    </source>
</evidence>
<gene>
    <name evidence="6" type="ORF">L1049_018049</name>
</gene>
<dbReference type="CDD" id="cd04369">
    <property type="entry name" value="Bromodomain"/>
    <property type="match status" value="1"/>
</dbReference>
<dbReference type="SMART" id="SM00717">
    <property type="entry name" value="SANT"/>
    <property type="match status" value="1"/>
</dbReference>
<dbReference type="Pfam" id="PF00439">
    <property type="entry name" value="Bromodomain"/>
    <property type="match status" value="1"/>
</dbReference>
<feature type="domain" description="Myb-like" evidence="5">
    <location>
        <begin position="13"/>
        <end position="71"/>
    </location>
</feature>
<dbReference type="CDD" id="cd00167">
    <property type="entry name" value="SANT"/>
    <property type="match status" value="1"/>
</dbReference>
<keyword evidence="7" id="KW-1185">Reference proteome</keyword>
<feature type="compositionally biased region" description="Basic and acidic residues" evidence="3">
    <location>
        <begin position="197"/>
        <end position="211"/>
    </location>
</feature>
<feature type="compositionally biased region" description="Basic and acidic residues" evidence="3">
    <location>
        <begin position="160"/>
        <end position="172"/>
    </location>
</feature>
<dbReference type="SUPFAM" id="SSF46689">
    <property type="entry name" value="Homeodomain-like"/>
    <property type="match status" value="1"/>
</dbReference>